<evidence type="ECO:0000313" key="1">
    <source>
        <dbReference type="EMBL" id="KAK7831371.1"/>
    </source>
</evidence>
<dbReference type="Proteomes" id="UP001488838">
    <property type="component" value="Unassembled WGS sequence"/>
</dbReference>
<name>A0AAW0JYT4_MYOGA</name>
<protein>
    <recommendedName>
        <fullName evidence="3">Galectin</fullName>
    </recommendedName>
</protein>
<comment type="caution">
    <text evidence="1">The sequence shown here is derived from an EMBL/GenBank/DDBJ whole genome shotgun (WGS) entry which is preliminary data.</text>
</comment>
<evidence type="ECO:0000313" key="2">
    <source>
        <dbReference type="Proteomes" id="UP001488838"/>
    </source>
</evidence>
<sequence length="69" mass="7549">MTLFNAHGDTNAIVSSSKHSRVWGREEPAFLFQPGSIMDGCFGFSCSDLTIKLRDGPHVPQLPQHGGHQ</sequence>
<organism evidence="1 2">
    <name type="scientific">Myodes glareolus</name>
    <name type="common">Bank vole</name>
    <name type="synonym">Clethrionomys glareolus</name>
    <dbReference type="NCBI Taxonomy" id="447135"/>
    <lineage>
        <taxon>Eukaryota</taxon>
        <taxon>Metazoa</taxon>
        <taxon>Chordata</taxon>
        <taxon>Craniata</taxon>
        <taxon>Vertebrata</taxon>
        <taxon>Euteleostomi</taxon>
        <taxon>Mammalia</taxon>
        <taxon>Eutheria</taxon>
        <taxon>Euarchontoglires</taxon>
        <taxon>Glires</taxon>
        <taxon>Rodentia</taxon>
        <taxon>Myomorpha</taxon>
        <taxon>Muroidea</taxon>
        <taxon>Cricetidae</taxon>
        <taxon>Arvicolinae</taxon>
        <taxon>Myodes</taxon>
    </lineage>
</organism>
<dbReference type="AlphaFoldDB" id="A0AAW0JYT4"/>
<accession>A0AAW0JYT4</accession>
<dbReference type="EMBL" id="JBBHLL010000014">
    <property type="protein sequence ID" value="KAK7831371.1"/>
    <property type="molecule type" value="Genomic_DNA"/>
</dbReference>
<dbReference type="InterPro" id="IPR013320">
    <property type="entry name" value="ConA-like_dom_sf"/>
</dbReference>
<proteinExistence type="predicted"/>
<keyword evidence="2" id="KW-1185">Reference proteome</keyword>
<evidence type="ECO:0008006" key="3">
    <source>
        <dbReference type="Google" id="ProtNLM"/>
    </source>
</evidence>
<gene>
    <name evidence="1" type="ORF">U0070_024659</name>
</gene>
<reference evidence="1 2" key="1">
    <citation type="journal article" date="2023" name="bioRxiv">
        <title>Conserved and derived expression patterns and positive selection on dental genes reveal complex evolutionary context of ever-growing rodent molars.</title>
        <authorList>
            <person name="Calamari Z.T."/>
            <person name="Song A."/>
            <person name="Cohen E."/>
            <person name="Akter M."/>
            <person name="Roy R.D."/>
            <person name="Hallikas O."/>
            <person name="Christensen M.M."/>
            <person name="Li P."/>
            <person name="Marangoni P."/>
            <person name="Jernvall J."/>
            <person name="Klein O.D."/>
        </authorList>
    </citation>
    <scope>NUCLEOTIDE SEQUENCE [LARGE SCALE GENOMIC DNA]</scope>
    <source>
        <strain evidence="1">V071</strain>
    </source>
</reference>
<dbReference type="SUPFAM" id="SSF49899">
    <property type="entry name" value="Concanavalin A-like lectins/glucanases"/>
    <property type="match status" value="1"/>
</dbReference>